<dbReference type="RefSeq" id="WP_127085062.1">
    <property type="nucleotide sequence ID" value="NZ_RSCL01000020.1"/>
</dbReference>
<name>A0A3S1AYL0_9CYAN</name>
<dbReference type="InterPro" id="IPR021373">
    <property type="entry name" value="DUF2993"/>
</dbReference>
<dbReference type="EMBL" id="RSCL01000020">
    <property type="protein sequence ID" value="RUT01387.1"/>
    <property type="molecule type" value="Genomic_DNA"/>
</dbReference>
<evidence type="ECO:0008006" key="3">
    <source>
        <dbReference type="Google" id="ProtNLM"/>
    </source>
</evidence>
<evidence type="ECO:0000313" key="1">
    <source>
        <dbReference type="EMBL" id="RUT01387.1"/>
    </source>
</evidence>
<protein>
    <recommendedName>
        <fullName evidence="3">DUF2993 domain-containing protein</fullName>
    </recommendedName>
</protein>
<reference evidence="1" key="1">
    <citation type="submission" date="2018-12" db="EMBL/GenBank/DDBJ databases">
        <authorList>
            <person name="Will S."/>
            <person name="Neumann-Schaal M."/>
            <person name="Henke P."/>
        </authorList>
    </citation>
    <scope>NUCLEOTIDE SEQUENCE</scope>
    <source>
        <strain evidence="1">PCC 7102</strain>
    </source>
</reference>
<keyword evidence="2" id="KW-1185">Reference proteome</keyword>
<dbReference type="Pfam" id="PF11209">
    <property type="entry name" value="LmeA"/>
    <property type="match status" value="1"/>
</dbReference>
<comment type="caution">
    <text evidence="1">The sequence shown here is derived from an EMBL/GenBank/DDBJ whole genome shotgun (WGS) entry which is preliminary data.</text>
</comment>
<evidence type="ECO:0000313" key="2">
    <source>
        <dbReference type="Proteomes" id="UP000271624"/>
    </source>
</evidence>
<dbReference type="Proteomes" id="UP000271624">
    <property type="component" value="Unassembled WGS sequence"/>
</dbReference>
<sequence length="237" mass="26189">MSQNQTENKITPKIRVITTVLKGALKLFVRSQVSDIQELDIDIQASDRQLLSGRIPSVSVFASDAVYKGLHLSSIQLTAENIRINTGSILKGQPLRLSEAIPVTGTLVLEQEDVNASLTSALLSGALNDVLLQLIPELTKNSKSIIWQKIIISNNKFILFANPDTETDTKLEAPLEIGIDLELINSHELKLTHTGQHEQHEHRKNGQHFNLGSDVDIKKLELIPGKVTVYGRININP</sequence>
<reference evidence="1" key="2">
    <citation type="journal article" date="2019" name="Genome Biol. Evol.">
        <title>Day and night: Metabolic profiles and evolutionary relationships of six axenic non-marine cyanobacteria.</title>
        <authorList>
            <person name="Will S.E."/>
            <person name="Henke P."/>
            <person name="Boedeker C."/>
            <person name="Huang S."/>
            <person name="Brinkmann H."/>
            <person name="Rohde M."/>
            <person name="Jarek M."/>
            <person name="Friedl T."/>
            <person name="Seufert S."/>
            <person name="Schumacher M."/>
            <person name="Overmann J."/>
            <person name="Neumann-Schaal M."/>
            <person name="Petersen J."/>
        </authorList>
    </citation>
    <scope>NUCLEOTIDE SEQUENCE [LARGE SCALE GENOMIC DNA]</scope>
    <source>
        <strain evidence="1">PCC 7102</strain>
    </source>
</reference>
<dbReference type="OrthoDB" id="460303at2"/>
<accession>A0A3S1AYL0</accession>
<proteinExistence type="predicted"/>
<dbReference type="AlphaFoldDB" id="A0A3S1AYL0"/>
<gene>
    <name evidence="1" type="ORF">DSM106972_069380</name>
</gene>
<organism evidence="1 2">
    <name type="scientific">Dulcicalothrix desertica PCC 7102</name>
    <dbReference type="NCBI Taxonomy" id="232991"/>
    <lineage>
        <taxon>Bacteria</taxon>
        <taxon>Bacillati</taxon>
        <taxon>Cyanobacteriota</taxon>
        <taxon>Cyanophyceae</taxon>
        <taxon>Nostocales</taxon>
        <taxon>Calotrichaceae</taxon>
        <taxon>Dulcicalothrix</taxon>
    </lineage>
</organism>